<reference evidence="2 3" key="1">
    <citation type="submission" date="2016-01" db="EMBL/GenBank/DDBJ databases">
        <authorList>
            <person name="McClelland M."/>
            <person name="Jain A."/>
            <person name="Saraogi P."/>
            <person name="Mendelson R."/>
            <person name="Westerman R."/>
            <person name="SanMiguel P."/>
            <person name="Csonka L."/>
        </authorList>
    </citation>
    <scope>NUCLEOTIDE SEQUENCE [LARGE SCALE GENOMIC DNA]</scope>
    <source>
        <strain evidence="2 3">R-53146</strain>
    </source>
</reference>
<evidence type="ECO:0000313" key="2">
    <source>
        <dbReference type="EMBL" id="CVK16411.1"/>
    </source>
</evidence>
<gene>
    <name evidence="2" type="ORF">Ga0061079_10713</name>
</gene>
<name>A0A0X3APX1_9FLAO</name>
<dbReference type="STRING" id="1586267.GCA_001418685_01264"/>
<dbReference type="InterPro" id="IPR043741">
    <property type="entry name" value="DUF5686"/>
</dbReference>
<keyword evidence="3" id="KW-1185">Reference proteome</keyword>
<proteinExistence type="predicted"/>
<accession>A0A0X3APX1</accession>
<keyword evidence="1" id="KW-0472">Membrane</keyword>
<dbReference type="EMBL" id="FCOR01000007">
    <property type="protein sequence ID" value="CVK16411.1"/>
    <property type="molecule type" value="Genomic_DNA"/>
</dbReference>
<protein>
    <submittedName>
        <fullName evidence="2">Uncharacterized protein</fullName>
    </submittedName>
</protein>
<keyword evidence="1" id="KW-1133">Transmembrane helix</keyword>
<feature type="transmembrane region" description="Helical" evidence="1">
    <location>
        <begin position="14"/>
        <end position="35"/>
    </location>
</feature>
<evidence type="ECO:0000256" key="1">
    <source>
        <dbReference type="SAM" id="Phobius"/>
    </source>
</evidence>
<dbReference type="AlphaFoldDB" id="A0A0X3APX1"/>
<evidence type="ECO:0000313" key="3">
    <source>
        <dbReference type="Proteomes" id="UP000182761"/>
    </source>
</evidence>
<keyword evidence="1" id="KW-0812">Transmembrane</keyword>
<organism evidence="2 3">
    <name type="scientific">Apibacter mensalis</name>
    <dbReference type="NCBI Taxonomy" id="1586267"/>
    <lineage>
        <taxon>Bacteria</taxon>
        <taxon>Pseudomonadati</taxon>
        <taxon>Bacteroidota</taxon>
        <taxon>Flavobacteriia</taxon>
        <taxon>Flavobacteriales</taxon>
        <taxon>Weeksellaceae</taxon>
        <taxon>Apibacter</taxon>
    </lineage>
</organism>
<sequence length="726" mass="85585">MNPFLLSNLNYNLLLFYFMNKFPVYIFLLFQLFMFSQNLGTKYYLPDPPHSRVYTILKKVKEKEKINHPNHLNMYNYFLYTKFYMDEFNNISKLSIDSLKVSNLEEKELIFLGERVTKCSYDKRYGKKNIIIADQVSGLKEPFYELFSEPFYQEEFPDLLKNKLKYYNFKLIDSVSIDDKKNYIISFGSKKNLLVNGSRGLLYIDAESFAVVKYSGEEYNSNYTRYFEYQWKSFEGIWYLESKTNKIRISTIDVTKILANSNQKQKYLLTPWIVIQMKTSNFTSNKSYSSKDFRGYTFELEKDFNKNTESKINNFRTTPLTQREKNTYAHSTLFETLPIEKNVRLLNSIRNWKFPLGTIDINLLNLINYNDYEGFRFQIGGKTNYRFNKNMSLFGYLAFGTKSTNIKGAMGVDIYVNKKSDGKIKLLGFSDVNPFSKNIDRFTISKELIKEELNYIQNSIFYTYRGGKLSYEQDILKKITASVEADYRVQKSNYEYSFKSNYRSHNYNLFSTSLHVKYAPFAKYMITPEGKMTVEDKPVYFYFNYTKGWKFMSADFNYDRFDVAAHVSIDNPIGFSSLVMNSGYIFGDTALWNNYGNFGNAKLGQSIWNRFSMKGFHSFETLFPGEFYADKYVAFFITHCFKDLNFVGNTKLQFSFVYNGLLGNMNHKEVHNLTSISVPDKYYQEVGVELNKLVYYFGLGIYYRMGAYHLPTLDKNLFLKLTFTLF</sequence>
<dbReference type="Pfam" id="PF18939">
    <property type="entry name" value="DUF5686"/>
    <property type="match status" value="1"/>
</dbReference>
<dbReference type="Proteomes" id="UP000182761">
    <property type="component" value="Unassembled WGS sequence"/>
</dbReference>